<dbReference type="EMBL" id="CAQL01001038">
    <property type="protein sequence ID" value="CCQ58528.1"/>
    <property type="molecule type" value="Genomic_DNA"/>
</dbReference>
<organism evidence="2 3">
    <name type="scientific">Crocosphaera watsonii WH 0005</name>
    <dbReference type="NCBI Taxonomy" id="423472"/>
    <lineage>
        <taxon>Bacteria</taxon>
        <taxon>Bacillati</taxon>
        <taxon>Cyanobacteriota</taxon>
        <taxon>Cyanophyceae</taxon>
        <taxon>Oscillatoriophycideae</taxon>
        <taxon>Chroococcales</taxon>
        <taxon>Aphanothecaceae</taxon>
        <taxon>Crocosphaera</taxon>
    </lineage>
</organism>
<name>T2IZS7_CROWT</name>
<evidence type="ECO:0000313" key="2">
    <source>
        <dbReference type="EMBL" id="CCQ58528.1"/>
    </source>
</evidence>
<accession>T2IZS7</accession>
<comment type="caution">
    <text evidence="2">The sequence shown here is derived from an EMBL/GenBank/DDBJ whole genome shotgun (WGS) entry which is preliminary data.</text>
</comment>
<reference evidence="2 3" key="2">
    <citation type="submission" date="2013-09" db="EMBL/GenBank/DDBJ databases">
        <title>Whole genome comparison of six Crocosphaera watsonii strains with differing phenotypes.</title>
        <authorList>
            <person name="Bench S.R."/>
            <person name="Heller P."/>
            <person name="Frank I."/>
            <person name="Arciniega M."/>
            <person name="Shilova I.N."/>
            <person name="Zehr J.P."/>
        </authorList>
    </citation>
    <scope>NUCLEOTIDE SEQUENCE [LARGE SCALE GENOMIC DNA]</scope>
    <source>
        <strain evidence="2 3">WH 0005</strain>
    </source>
</reference>
<dbReference type="Proteomes" id="UP000017981">
    <property type="component" value="Unassembled WGS sequence"/>
</dbReference>
<gene>
    <name evidence="2" type="ORF">CWATWH0005_5131</name>
</gene>
<dbReference type="Pfam" id="PF13448">
    <property type="entry name" value="DUF4114"/>
    <property type="match status" value="1"/>
</dbReference>
<feature type="domain" description="DUF4114" evidence="1">
    <location>
        <begin position="276"/>
        <end position="346"/>
    </location>
</feature>
<protein>
    <recommendedName>
        <fullName evidence="1">DUF4114 domain-containing protein</fullName>
    </recommendedName>
</protein>
<dbReference type="InterPro" id="IPR025193">
    <property type="entry name" value="DUF4114"/>
</dbReference>
<evidence type="ECO:0000313" key="3">
    <source>
        <dbReference type="Proteomes" id="UP000017981"/>
    </source>
</evidence>
<reference evidence="2 3" key="1">
    <citation type="submission" date="2013-01" db="EMBL/GenBank/DDBJ databases">
        <authorList>
            <person name="Bench S."/>
        </authorList>
    </citation>
    <scope>NUCLEOTIDE SEQUENCE [LARGE SCALE GENOMIC DNA]</scope>
    <source>
        <strain evidence="2 3">WH 0005</strain>
    </source>
</reference>
<evidence type="ECO:0000259" key="1">
    <source>
        <dbReference type="Pfam" id="PF13448"/>
    </source>
</evidence>
<dbReference type="AlphaFoldDB" id="T2IZS7"/>
<proteinExistence type="predicted"/>
<sequence>MQFVGSPLQTINAKFSLIGGDLNRAIEVGIFEVDDDTGGIDIDGDGIIDVKPEDADYQSTALSRARPLFAQLPGNVFPNPSQTLSGFSGNQRIGFYAVLNNSTEGILSRITLDSQNAPKSEVVFATPSANNGLNPVGNVSGNGSSQLGLSFDLSDENGENFNDLGLAIEVTEEESALNPSLDDGELGETLDLRNIDVNGDDIVDDNIVVQFTVNADGVYDNFVGLYEADDERGAVAGIAPGADGYAAEAIRRRVIGFQGSGSGSVTLSGNDRKILVPFMIADGTPESFLADNVNNDPTLGPIAYFEDRFANPDGVDHIIGIDSNTLGFEEFYNGGDHDFNDAVAMINYLT</sequence>